<comment type="caution">
    <text evidence="1">The sequence shown here is derived from an EMBL/GenBank/DDBJ whole genome shotgun (WGS) entry which is preliminary data.</text>
</comment>
<dbReference type="SUPFAM" id="SSF53850">
    <property type="entry name" value="Periplasmic binding protein-like II"/>
    <property type="match status" value="1"/>
</dbReference>
<evidence type="ECO:0008006" key="3">
    <source>
        <dbReference type="Google" id="ProtNLM"/>
    </source>
</evidence>
<protein>
    <recommendedName>
        <fullName evidence="3">Solute-binding protein family 3/N-terminal domain-containing protein</fullName>
    </recommendedName>
</protein>
<evidence type="ECO:0000313" key="1">
    <source>
        <dbReference type="EMBL" id="MBD8022383.1"/>
    </source>
</evidence>
<name>A0ABR8WZE3_9MICO</name>
<reference evidence="1 2" key="1">
    <citation type="submission" date="2020-08" db="EMBL/GenBank/DDBJ databases">
        <title>A Genomic Blueprint of the Chicken Gut Microbiome.</title>
        <authorList>
            <person name="Gilroy R."/>
            <person name="Ravi A."/>
            <person name="Getino M."/>
            <person name="Pursley I."/>
            <person name="Horton D.L."/>
            <person name="Alikhan N.-F."/>
            <person name="Baker D."/>
            <person name="Gharbi K."/>
            <person name="Hall N."/>
            <person name="Watson M."/>
            <person name="Adriaenssens E.M."/>
            <person name="Foster-Nyarko E."/>
            <person name="Jarju S."/>
            <person name="Secka A."/>
            <person name="Antonio M."/>
            <person name="Oren A."/>
            <person name="Chaudhuri R."/>
            <person name="La Ragione R.M."/>
            <person name="Hildebrand F."/>
            <person name="Pallen M.J."/>
        </authorList>
    </citation>
    <scope>NUCLEOTIDE SEQUENCE [LARGE SCALE GENOMIC DNA]</scope>
    <source>
        <strain evidence="1 2">Sa1CUA4</strain>
    </source>
</reference>
<dbReference type="Proteomes" id="UP000602532">
    <property type="component" value="Unassembled WGS sequence"/>
</dbReference>
<proteinExistence type="predicted"/>
<keyword evidence="2" id="KW-1185">Reference proteome</keyword>
<gene>
    <name evidence="1" type="ORF">H9622_02105</name>
</gene>
<accession>A0ABR8WZE3</accession>
<sequence>MLAASVTTLSGCGLEIPTDPDGALDRITGGELRVGASPSGDLVVVDGTVVDGALADLIEGFAREHDATVEWSVDSEEDLVADLEEGSLDLAIGGITAATPWAERVSVTRGYPGIPDSGGADVAVLLPLGENGLQAALETYLDGEVSR</sequence>
<organism evidence="1 2">
    <name type="scientific">Microbacterium gallinarum</name>
    <dbReference type="NCBI Taxonomy" id="2762209"/>
    <lineage>
        <taxon>Bacteria</taxon>
        <taxon>Bacillati</taxon>
        <taxon>Actinomycetota</taxon>
        <taxon>Actinomycetes</taxon>
        <taxon>Micrococcales</taxon>
        <taxon>Microbacteriaceae</taxon>
        <taxon>Microbacterium</taxon>
    </lineage>
</organism>
<dbReference type="EMBL" id="JACSPM010000001">
    <property type="protein sequence ID" value="MBD8022383.1"/>
    <property type="molecule type" value="Genomic_DNA"/>
</dbReference>
<evidence type="ECO:0000313" key="2">
    <source>
        <dbReference type="Proteomes" id="UP000602532"/>
    </source>
</evidence>
<dbReference type="Gene3D" id="3.40.190.10">
    <property type="entry name" value="Periplasmic binding protein-like II"/>
    <property type="match status" value="1"/>
</dbReference>